<proteinExistence type="predicted"/>
<gene>
    <name evidence="9" type="ORF">H9716_12970</name>
</gene>
<dbReference type="GO" id="GO:0009098">
    <property type="term" value="P:L-leucine biosynthetic process"/>
    <property type="evidence" value="ECO:0007669"/>
    <property type="project" value="UniProtKB-KW"/>
</dbReference>
<protein>
    <submittedName>
        <fullName evidence="9">3-isopropylmalate dehydrogenase</fullName>
    </submittedName>
</protein>
<evidence type="ECO:0000256" key="2">
    <source>
        <dbReference type="ARBA" id="ARBA00022605"/>
    </source>
</evidence>
<dbReference type="Gene3D" id="3.40.718.10">
    <property type="entry name" value="Isopropylmalate Dehydrogenase"/>
    <property type="match status" value="1"/>
</dbReference>
<keyword evidence="6" id="KW-0520">NAD</keyword>
<feature type="domain" description="Isopropylmalate dehydrogenase-like" evidence="8">
    <location>
        <begin position="5"/>
        <end position="355"/>
    </location>
</feature>
<reference evidence="9" key="2">
    <citation type="submission" date="2021-04" db="EMBL/GenBank/DDBJ databases">
        <authorList>
            <person name="Gilroy R."/>
        </authorList>
    </citation>
    <scope>NUCLEOTIDE SEQUENCE</scope>
    <source>
        <strain evidence="9">CHK188-4685</strain>
    </source>
</reference>
<keyword evidence="1" id="KW-0432">Leucine biosynthesis</keyword>
<evidence type="ECO:0000313" key="10">
    <source>
        <dbReference type="Proteomes" id="UP000886804"/>
    </source>
</evidence>
<dbReference type="PANTHER" id="PTHR42979">
    <property type="entry name" value="3-ISOPROPYLMALATE DEHYDROGENASE"/>
    <property type="match status" value="1"/>
</dbReference>
<evidence type="ECO:0000259" key="8">
    <source>
        <dbReference type="SMART" id="SM01329"/>
    </source>
</evidence>
<dbReference type="GO" id="GO:0046872">
    <property type="term" value="F:metal ion binding"/>
    <property type="evidence" value="ECO:0007669"/>
    <property type="project" value="UniProtKB-KW"/>
</dbReference>
<keyword evidence="2" id="KW-0028">Amino-acid biosynthesis</keyword>
<evidence type="ECO:0000256" key="5">
    <source>
        <dbReference type="ARBA" id="ARBA00023002"/>
    </source>
</evidence>
<keyword evidence="7" id="KW-0100">Branched-chain amino acid biosynthesis</keyword>
<comment type="caution">
    <text evidence="9">The sequence shown here is derived from an EMBL/GenBank/DDBJ whole genome shotgun (WGS) entry which is preliminary data.</text>
</comment>
<evidence type="ECO:0000313" key="9">
    <source>
        <dbReference type="EMBL" id="HJB08751.1"/>
    </source>
</evidence>
<dbReference type="InterPro" id="IPR004429">
    <property type="entry name" value="Isopropylmalate_DH"/>
</dbReference>
<evidence type="ECO:0000256" key="3">
    <source>
        <dbReference type="ARBA" id="ARBA00022723"/>
    </source>
</evidence>
<accession>A0A9D2RMR1</accession>
<keyword evidence="4" id="KW-0460">Magnesium</keyword>
<keyword evidence="5" id="KW-0560">Oxidoreductase</keyword>
<dbReference type="AlphaFoldDB" id="A0A9D2RMR1"/>
<sequence length="368" mass="40323">MADYSIALIPGDTVGPELIRQAVKIFHALSACSEHFFHLEILTACGPGIEAFGCPLPSASLKKALRCQAVLLGNIGSRRYQSLPPSKRPEQALLQLRGAFRVCANLRPLKIYPGLACLSPLKESYLTNGMDLVVVRDLQGGMFSPAHPTTIKNEGKSAGDLEYYSEYMVRFTAKIAFHLARHRNKRVASLDKSNVLASSLLWRKTITEYARSFPDISLTHQYIDNASMEVIRNPGAFDVIVTSNVFGDILSDELTQLTGAPCLFGSAELAADKRGLYTPNQLHHSCEEIAGKNIVHPLGILDAIRLLLMYSCSRPDLSALLSHVAASVIKDRLTTPELPIPGFADISTDEMGDEIANRLLRSSQNEHP</sequence>
<dbReference type="EMBL" id="DWYS01000154">
    <property type="protein sequence ID" value="HJB08751.1"/>
    <property type="molecule type" value="Genomic_DNA"/>
</dbReference>
<evidence type="ECO:0000256" key="1">
    <source>
        <dbReference type="ARBA" id="ARBA00022430"/>
    </source>
</evidence>
<dbReference type="SMART" id="SM01329">
    <property type="entry name" value="Iso_dh"/>
    <property type="match status" value="1"/>
</dbReference>
<dbReference type="GO" id="GO:0003862">
    <property type="term" value="F:3-isopropylmalate dehydrogenase activity"/>
    <property type="evidence" value="ECO:0007669"/>
    <property type="project" value="InterPro"/>
</dbReference>
<dbReference type="GO" id="GO:0005829">
    <property type="term" value="C:cytosol"/>
    <property type="evidence" value="ECO:0007669"/>
    <property type="project" value="TreeGrafter"/>
</dbReference>
<keyword evidence="3" id="KW-0479">Metal-binding</keyword>
<dbReference type="SUPFAM" id="SSF53659">
    <property type="entry name" value="Isocitrate/Isopropylmalate dehydrogenase-like"/>
    <property type="match status" value="1"/>
</dbReference>
<evidence type="ECO:0000256" key="6">
    <source>
        <dbReference type="ARBA" id="ARBA00023027"/>
    </source>
</evidence>
<name>A0A9D2RMR1_9FIRM</name>
<evidence type="ECO:0000256" key="4">
    <source>
        <dbReference type="ARBA" id="ARBA00022842"/>
    </source>
</evidence>
<dbReference type="InterPro" id="IPR024084">
    <property type="entry name" value="IsoPropMal-DH-like_dom"/>
</dbReference>
<dbReference type="Proteomes" id="UP000886804">
    <property type="component" value="Unassembled WGS sequence"/>
</dbReference>
<evidence type="ECO:0000256" key="7">
    <source>
        <dbReference type="ARBA" id="ARBA00023304"/>
    </source>
</evidence>
<dbReference type="PANTHER" id="PTHR42979:SF1">
    <property type="entry name" value="3-ISOPROPYLMALATE DEHYDROGENASE"/>
    <property type="match status" value="1"/>
</dbReference>
<organism evidence="9 10">
    <name type="scientific">Candidatus Enterocloster faecavium</name>
    <dbReference type="NCBI Taxonomy" id="2838560"/>
    <lineage>
        <taxon>Bacteria</taxon>
        <taxon>Bacillati</taxon>
        <taxon>Bacillota</taxon>
        <taxon>Clostridia</taxon>
        <taxon>Lachnospirales</taxon>
        <taxon>Lachnospiraceae</taxon>
        <taxon>Enterocloster</taxon>
    </lineage>
</organism>
<dbReference type="Pfam" id="PF00180">
    <property type="entry name" value="Iso_dh"/>
    <property type="match status" value="1"/>
</dbReference>
<reference evidence="9" key="1">
    <citation type="journal article" date="2021" name="PeerJ">
        <title>Extensive microbial diversity within the chicken gut microbiome revealed by metagenomics and culture.</title>
        <authorList>
            <person name="Gilroy R."/>
            <person name="Ravi A."/>
            <person name="Getino M."/>
            <person name="Pursley I."/>
            <person name="Horton D.L."/>
            <person name="Alikhan N.F."/>
            <person name="Baker D."/>
            <person name="Gharbi K."/>
            <person name="Hall N."/>
            <person name="Watson M."/>
            <person name="Adriaenssens E.M."/>
            <person name="Foster-Nyarko E."/>
            <person name="Jarju S."/>
            <person name="Secka A."/>
            <person name="Antonio M."/>
            <person name="Oren A."/>
            <person name="Chaudhuri R.R."/>
            <person name="La Ragione R."/>
            <person name="Hildebrand F."/>
            <person name="Pallen M.J."/>
        </authorList>
    </citation>
    <scope>NUCLEOTIDE SEQUENCE</scope>
    <source>
        <strain evidence="9">CHK188-4685</strain>
    </source>
</reference>